<evidence type="ECO:0000313" key="2">
    <source>
        <dbReference type="EMBL" id="SFJ66593.1"/>
    </source>
</evidence>
<feature type="region of interest" description="Disordered" evidence="1">
    <location>
        <begin position="78"/>
        <end position="108"/>
    </location>
</feature>
<accession>A0A1I3T7P3</accession>
<dbReference type="Proteomes" id="UP000182829">
    <property type="component" value="Unassembled WGS sequence"/>
</dbReference>
<organism evidence="2 3">
    <name type="scientific">Natronobacterium gregoryi</name>
    <dbReference type="NCBI Taxonomy" id="44930"/>
    <lineage>
        <taxon>Archaea</taxon>
        <taxon>Methanobacteriati</taxon>
        <taxon>Methanobacteriota</taxon>
        <taxon>Stenosarchaea group</taxon>
        <taxon>Halobacteria</taxon>
        <taxon>Halobacteriales</taxon>
        <taxon>Natrialbaceae</taxon>
        <taxon>Natronobacterium</taxon>
    </lineage>
</organism>
<dbReference type="OrthoDB" id="170269at2157"/>
<dbReference type="EMBL" id="FORO01000054">
    <property type="protein sequence ID" value="SFJ66593.1"/>
    <property type="molecule type" value="Genomic_DNA"/>
</dbReference>
<feature type="compositionally biased region" description="Polar residues" evidence="1">
    <location>
        <begin position="86"/>
        <end position="95"/>
    </location>
</feature>
<evidence type="ECO:0000313" key="3">
    <source>
        <dbReference type="Proteomes" id="UP000182829"/>
    </source>
</evidence>
<protein>
    <submittedName>
        <fullName evidence="2">Uncharacterized protein</fullName>
    </submittedName>
</protein>
<gene>
    <name evidence="2" type="ORF">SAMN05443661_15416</name>
</gene>
<sequence>MKRVLTLAMMVAVVGGLTFMGLAGTAAAHDYKDAPPAEEELVADVPQIEQTADATVDQSQSGEQVNIANVGVAGDGGDGGLALMEENNNGDNGNTVDASGGDGGDVNADNATVTVDQQNTATQEANVAAFNLIG</sequence>
<dbReference type="RefSeq" id="WP_005580625.1">
    <property type="nucleotide sequence ID" value="NZ_FORO01000054.1"/>
</dbReference>
<dbReference type="GeneID" id="14210101"/>
<proteinExistence type="predicted"/>
<reference evidence="2 3" key="1">
    <citation type="submission" date="2016-10" db="EMBL/GenBank/DDBJ databases">
        <authorList>
            <person name="de Groot N.N."/>
        </authorList>
    </citation>
    <scope>NUCLEOTIDE SEQUENCE [LARGE SCALE GENOMIC DNA]</scope>
    <source>
        <strain evidence="2 3">SP2</strain>
    </source>
</reference>
<dbReference type="AlphaFoldDB" id="A0A1I3T7P3"/>
<evidence type="ECO:0000256" key="1">
    <source>
        <dbReference type="SAM" id="MobiDB-lite"/>
    </source>
</evidence>
<name>A0A1I3T7P3_9EURY</name>